<dbReference type="AlphaFoldDB" id="A0A1C3J0X2"/>
<proteinExistence type="predicted"/>
<evidence type="ECO:0000313" key="2">
    <source>
        <dbReference type="EMBL" id="SBS67238.1"/>
    </source>
</evidence>
<gene>
    <name evidence="2" type="ORF">VAT7223_03591</name>
</gene>
<dbReference type="RefSeq" id="WP_017099010.1">
    <property type="nucleotide sequence ID" value="NZ_AP025461.1"/>
</dbReference>
<organism evidence="2 3">
    <name type="scientific">Vibrio atlanticus</name>
    <dbReference type="NCBI Taxonomy" id="693153"/>
    <lineage>
        <taxon>Bacteria</taxon>
        <taxon>Pseudomonadati</taxon>
        <taxon>Pseudomonadota</taxon>
        <taxon>Gammaproteobacteria</taxon>
        <taxon>Vibrionales</taxon>
        <taxon>Vibrionaceae</taxon>
        <taxon>Vibrio</taxon>
    </lineage>
</organism>
<feature type="transmembrane region" description="Helical" evidence="1">
    <location>
        <begin position="30"/>
        <end position="49"/>
    </location>
</feature>
<keyword evidence="1" id="KW-0472">Membrane</keyword>
<dbReference type="GeneID" id="94235359"/>
<evidence type="ECO:0000256" key="1">
    <source>
        <dbReference type="SAM" id="Phobius"/>
    </source>
</evidence>
<protein>
    <submittedName>
        <fullName evidence="2">Uncharacterized protein</fullName>
    </submittedName>
</protein>
<reference evidence="3" key="1">
    <citation type="submission" date="2016-06" db="EMBL/GenBank/DDBJ databases">
        <authorList>
            <person name="Rodrigo-Torres Lidia"/>
            <person name="Arahal R.David."/>
        </authorList>
    </citation>
    <scope>NUCLEOTIDE SEQUENCE [LARGE SCALE GENOMIC DNA]</scope>
    <source>
        <strain evidence="3">CECT 7223</strain>
    </source>
</reference>
<sequence>MQNNYVKELAVKTYQEELQKEYVKSKARPFHGPSFIGGVLLSVVLVGLFY</sequence>
<keyword evidence="1" id="KW-0812">Transmembrane</keyword>
<dbReference type="EMBL" id="FLQP01000061">
    <property type="protein sequence ID" value="SBS67238.1"/>
    <property type="molecule type" value="Genomic_DNA"/>
</dbReference>
<name>A0A1C3J0X2_9VIBR</name>
<accession>A0A1C3J0X2</accession>
<evidence type="ECO:0000313" key="3">
    <source>
        <dbReference type="Proteomes" id="UP000092876"/>
    </source>
</evidence>
<dbReference type="Proteomes" id="UP000092876">
    <property type="component" value="Unassembled WGS sequence"/>
</dbReference>
<keyword evidence="1" id="KW-1133">Transmembrane helix</keyword>